<accession>A0A6N7VP85</accession>
<keyword evidence="6" id="KW-0511">Multifunctional enzyme</keyword>
<dbReference type="Pfam" id="PF03710">
    <property type="entry name" value="GlnE"/>
    <property type="match status" value="2"/>
</dbReference>
<dbReference type="SUPFAM" id="SSF81301">
    <property type="entry name" value="Nucleotidyltransferase"/>
    <property type="match status" value="2"/>
</dbReference>
<proteinExistence type="predicted"/>
<dbReference type="EMBL" id="VULO01000002">
    <property type="protein sequence ID" value="MSS83517.1"/>
    <property type="molecule type" value="Genomic_DNA"/>
</dbReference>
<name>A0A6N7VP85_9ACTO</name>
<keyword evidence="2 9" id="KW-0548">Nucleotidyltransferase</keyword>
<dbReference type="InterPro" id="IPR013546">
    <property type="entry name" value="PII_UdlTrfase/GS_AdlTrfase"/>
</dbReference>
<evidence type="ECO:0000259" key="8">
    <source>
        <dbReference type="Pfam" id="PF08335"/>
    </source>
</evidence>
<feature type="domain" description="PII-uridylyltransferase/Glutamine-synthetase adenylyltransferase" evidence="8">
    <location>
        <begin position="332"/>
        <end position="472"/>
    </location>
</feature>
<feature type="domain" description="Glutamate-ammonia ligase adenylyltransferase repeated" evidence="7">
    <location>
        <begin position="579"/>
        <end position="810"/>
    </location>
</feature>
<reference evidence="9 10" key="1">
    <citation type="submission" date="2019-08" db="EMBL/GenBank/DDBJ databases">
        <title>In-depth cultivation of the pig gut microbiome towards novel bacterial diversity and tailored functional studies.</title>
        <authorList>
            <person name="Wylensek D."/>
            <person name="Hitch T.C.A."/>
            <person name="Clavel T."/>
        </authorList>
    </citation>
    <scope>NUCLEOTIDE SEQUENCE [LARGE SCALE GENOMIC DNA]</scope>
    <source>
        <strain evidence="9 10">WB03_NA08</strain>
    </source>
</reference>
<dbReference type="InterPro" id="IPR043519">
    <property type="entry name" value="NT_sf"/>
</dbReference>
<gene>
    <name evidence="9" type="ORF">FYJ24_01810</name>
</gene>
<dbReference type="GO" id="GO:0000820">
    <property type="term" value="P:regulation of glutamine family amino acid metabolic process"/>
    <property type="evidence" value="ECO:0007669"/>
    <property type="project" value="TreeGrafter"/>
</dbReference>
<keyword evidence="4" id="KW-0067">ATP-binding</keyword>
<evidence type="ECO:0000256" key="4">
    <source>
        <dbReference type="ARBA" id="ARBA00022840"/>
    </source>
</evidence>
<dbReference type="Proteomes" id="UP000470875">
    <property type="component" value="Unassembled WGS sequence"/>
</dbReference>
<evidence type="ECO:0000259" key="7">
    <source>
        <dbReference type="Pfam" id="PF03710"/>
    </source>
</evidence>
<feature type="domain" description="Glutamate-ammonia ligase adenylyltransferase repeated" evidence="7">
    <location>
        <begin position="127"/>
        <end position="310"/>
    </location>
</feature>
<dbReference type="InterPro" id="IPR023057">
    <property type="entry name" value="GlnE"/>
</dbReference>
<dbReference type="GO" id="GO:0005524">
    <property type="term" value="F:ATP binding"/>
    <property type="evidence" value="ECO:0007669"/>
    <property type="project" value="UniProtKB-KW"/>
</dbReference>
<keyword evidence="3" id="KW-0547">Nucleotide-binding</keyword>
<dbReference type="EC" id="2.7.7.89" evidence="9"/>
<evidence type="ECO:0000313" key="9">
    <source>
        <dbReference type="EMBL" id="MSS83517.1"/>
    </source>
</evidence>
<evidence type="ECO:0000256" key="2">
    <source>
        <dbReference type="ARBA" id="ARBA00022695"/>
    </source>
</evidence>
<feature type="domain" description="PII-uridylyltransferase/Glutamine-synthetase adenylyltransferase" evidence="8">
    <location>
        <begin position="847"/>
        <end position="973"/>
    </location>
</feature>
<sequence>MTPAHSASTDSVALRKLGFAKLSATRGLLEEYPQLNQYLELVGTTADPDLVLLQLARMIEAGTPIDALAIDMGDNLWKREVHLLGGSRALGDYQVVKAPQVRLHEVTTTSRSEMLQAVGADPTVERPIAKMDDAVNAMRSRYRELLIDIAAADLGAQDPLTQLPAISSHLSTLADAAIETALAVARMQHDPHGKIRLSVIALGKTGARELNYISDVDVMFLTADDADEEEIAVASAMARTLSTCCSAPSSEPPLWVLDAGLRPEGRDGALVRTVASALDYYRKWAANWEFQALLKARVAAGDIELGESFVEEAGPLVWSAASHPGFVRQVREMRLQVEGSVREADRGRELKLSAGGLRDVEFTVQLLQLVHGQNDPRVRVANTLGAIELLAAGGYIGRAHALALSDAYRFLRLIEHRVQLRSMRRTHTLPTSPEALRSLARSIDPRTYPTWEALDKALTVVRKEVRSLHEDVYYRPIVAATATLGGEEDVFAAEVAEDRLRTIGYQNPAGALRCIQALTAGTSRRAMIQRNLAPVLIRWFSQGADPDMGILSFRTLSEQIGSSHWYLGLLRDSSSAASRLCHILSNSRWAEGALATIPRAVTWLDSDRELEPRNKKELVEEAHALLGRHPDAESAMRRVASIVTREVTRAGLSDATMGVQAWRPSLSDAVDVAVDAALALALRERAEQEGRREVRMAAIAMGRYGGRETSYGSDIDIMFVHSSLPGVEETHGHAAAIHVANRVRSLLQSHKQEGMVQTDFDLRPEGRAGALSRTVASYDEYYRRWSSTWERQALLRARFAAGDSSLGEDFFHMLDPLRWDKELLPSDIRDIRLLKARMENERLPRGADPNLHVKLGPGGLSDVEWTVQLLQLRNGGANPALRQTSTLPAIQALVEADFLSEDEGEDLQRAWTLASQIRSANVLASARLQPERVDNLPRRPDQGSRVATLLGLGTQGESLLVEQWRFASRRARAVMDRYFWG</sequence>
<dbReference type="SUPFAM" id="SSF81593">
    <property type="entry name" value="Nucleotidyltransferase substrate binding subunit/domain"/>
    <property type="match status" value="2"/>
</dbReference>
<dbReference type="GO" id="GO:0005829">
    <property type="term" value="C:cytosol"/>
    <property type="evidence" value="ECO:0007669"/>
    <property type="project" value="TreeGrafter"/>
</dbReference>
<evidence type="ECO:0000313" key="10">
    <source>
        <dbReference type="Proteomes" id="UP000470875"/>
    </source>
</evidence>
<dbReference type="Gene3D" id="3.30.460.10">
    <property type="entry name" value="Beta Polymerase, domain 2"/>
    <property type="match status" value="2"/>
</dbReference>
<dbReference type="AlphaFoldDB" id="A0A6N7VP85"/>
<dbReference type="Gene3D" id="1.20.120.330">
    <property type="entry name" value="Nucleotidyltransferases domain 2"/>
    <property type="match status" value="2"/>
</dbReference>
<keyword evidence="10" id="KW-1185">Reference proteome</keyword>
<keyword evidence="1 9" id="KW-0808">Transferase</keyword>
<protein>
    <submittedName>
        <fullName evidence="9">Bifunctional [glutamine synthetase] adenylyltransferase/[glutamine synthetase]-adenylyl-L-tyrosine phosphorylase</fullName>
        <ecNumber evidence="9">2.7.7.42</ecNumber>
        <ecNumber evidence="9">2.7.7.89</ecNumber>
    </submittedName>
</protein>
<dbReference type="RefSeq" id="WP_154543045.1">
    <property type="nucleotide sequence ID" value="NZ_VULO01000002.1"/>
</dbReference>
<keyword evidence="5" id="KW-0460">Magnesium</keyword>
<evidence type="ECO:0000256" key="1">
    <source>
        <dbReference type="ARBA" id="ARBA00022679"/>
    </source>
</evidence>
<dbReference type="Pfam" id="PF08335">
    <property type="entry name" value="GlnD_UR_UTase"/>
    <property type="match status" value="2"/>
</dbReference>
<dbReference type="NCBIfam" id="NF010707">
    <property type="entry name" value="PRK14109.1"/>
    <property type="match status" value="1"/>
</dbReference>
<dbReference type="GO" id="GO:0047388">
    <property type="term" value="F:[glutamine synthetase]-adenylyl-L-tyrosine phosphorylase activity"/>
    <property type="evidence" value="ECO:0007669"/>
    <property type="project" value="UniProtKB-EC"/>
</dbReference>
<dbReference type="CDD" id="cd05401">
    <property type="entry name" value="NT_GlnE_GlnD_like"/>
    <property type="match status" value="2"/>
</dbReference>
<dbReference type="PANTHER" id="PTHR30621:SF0">
    <property type="entry name" value="BIFUNCTIONAL GLUTAMINE SYNTHETASE ADENYLYLTRANSFERASE_ADENYLYL-REMOVING ENZYME"/>
    <property type="match status" value="1"/>
</dbReference>
<organism evidence="9 10">
    <name type="scientific">Scrofimicrobium canadense</name>
    <dbReference type="NCBI Taxonomy" id="2652290"/>
    <lineage>
        <taxon>Bacteria</taxon>
        <taxon>Bacillati</taxon>
        <taxon>Actinomycetota</taxon>
        <taxon>Actinomycetes</taxon>
        <taxon>Actinomycetales</taxon>
        <taxon>Actinomycetaceae</taxon>
        <taxon>Scrofimicrobium</taxon>
    </lineage>
</organism>
<evidence type="ECO:0000256" key="6">
    <source>
        <dbReference type="ARBA" id="ARBA00023268"/>
    </source>
</evidence>
<dbReference type="PANTHER" id="PTHR30621">
    <property type="entry name" value="GLUTAMINE SYNTHETASE ADENYLYLTRANSFERASE"/>
    <property type="match status" value="1"/>
</dbReference>
<comment type="caution">
    <text evidence="9">The sequence shown here is derived from an EMBL/GenBank/DDBJ whole genome shotgun (WGS) entry which is preliminary data.</text>
</comment>
<dbReference type="InterPro" id="IPR005190">
    <property type="entry name" value="GlnE_rpt_dom"/>
</dbReference>
<dbReference type="GO" id="GO:0008882">
    <property type="term" value="F:[glutamate-ammonia-ligase] adenylyltransferase activity"/>
    <property type="evidence" value="ECO:0007669"/>
    <property type="project" value="UniProtKB-EC"/>
</dbReference>
<evidence type="ECO:0000256" key="5">
    <source>
        <dbReference type="ARBA" id="ARBA00022842"/>
    </source>
</evidence>
<evidence type="ECO:0000256" key="3">
    <source>
        <dbReference type="ARBA" id="ARBA00022741"/>
    </source>
</evidence>
<dbReference type="EC" id="2.7.7.42" evidence="9"/>